<accession>A0A291IRK6</accession>
<dbReference type="RefSeq" id="WP_096862619.1">
    <property type="nucleotide sequence ID" value="NZ_CP023668.1"/>
</dbReference>
<name>A0A291IRK6_9MOLU</name>
<evidence type="ECO:0000313" key="1">
    <source>
        <dbReference type="EMBL" id="ATG97331.1"/>
    </source>
</evidence>
<keyword evidence="2" id="KW-1185">Reference proteome</keyword>
<sequence>MQIELLKNKDTNVVERLSIQHYNQEVLKAVCNLNLTHEDSMVYLGRLDIKWHNLFINYDPDKKLEFLKTGFIDFNQNKEVEYFLNYFVDYQDKLKEMTSDDVKKDMWFINYYFWCMFYIMIKDLCWSQELVIGNQVDEEYSAVYDPMILFCLEGIDYLKKFNLITKQQSLMFDFIFYMDLDTKPDSLFKYLKDMKINNQNINLLVFEKEILLTSEAENQDHVFWMLKQKAISGVVLEIIKEKNKA</sequence>
<reference evidence="1 2" key="1">
    <citation type="submission" date="2017-09" db="EMBL/GenBank/DDBJ databases">
        <title>SPAdes assembly of the Mesoplasma lactucae genome.</title>
        <authorList>
            <person name="Knight T.F."/>
            <person name="Rubinstein R."/>
            <person name="Citino T."/>
        </authorList>
    </citation>
    <scope>NUCLEOTIDE SEQUENCE [LARGE SCALE GENOMIC DNA]</scope>
    <source>
        <strain evidence="1 2">831-C4</strain>
    </source>
</reference>
<evidence type="ECO:0000313" key="2">
    <source>
        <dbReference type="Proteomes" id="UP000232227"/>
    </source>
</evidence>
<dbReference type="Proteomes" id="UP000232227">
    <property type="component" value="Chromosome"/>
</dbReference>
<dbReference type="AlphaFoldDB" id="A0A291IRK6"/>
<dbReference type="KEGG" id="mlac:CP520_00980"/>
<proteinExistence type="predicted"/>
<gene>
    <name evidence="1" type="ORF">CP520_00980</name>
</gene>
<organism evidence="1 2">
    <name type="scientific">Mesoplasma lactucae ATCC 49193</name>
    <dbReference type="NCBI Taxonomy" id="81460"/>
    <lineage>
        <taxon>Bacteria</taxon>
        <taxon>Bacillati</taxon>
        <taxon>Mycoplasmatota</taxon>
        <taxon>Mollicutes</taxon>
        <taxon>Entomoplasmatales</taxon>
        <taxon>Entomoplasmataceae</taxon>
        <taxon>Mesoplasma</taxon>
    </lineage>
</organism>
<protein>
    <submittedName>
        <fullName evidence="1">Uncharacterized protein</fullName>
    </submittedName>
</protein>
<dbReference type="EMBL" id="CP023668">
    <property type="protein sequence ID" value="ATG97331.1"/>
    <property type="molecule type" value="Genomic_DNA"/>
</dbReference>